<evidence type="ECO:0000256" key="1">
    <source>
        <dbReference type="ARBA" id="ARBA00023125"/>
    </source>
</evidence>
<dbReference type="OrthoDB" id="5242095at2"/>
<proteinExistence type="predicted"/>
<dbReference type="PANTHER" id="PTHR30204">
    <property type="entry name" value="REDOX-CYCLING DRUG-SENSING TRANSCRIPTIONAL ACTIVATOR SOXR"/>
    <property type="match status" value="1"/>
</dbReference>
<dbReference type="SUPFAM" id="SSF46955">
    <property type="entry name" value="Putative DNA-binding domain"/>
    <property type="match status" value="1"/>
</dbReference>
<sequence length="227" mass="23818">MKLGELARRVGTTTASVKFYIRAGLLPAGRKVNQTTAAYDEGHVRRLELILGIRGIIGTPLARIGDLIAVIDDPGAGILSVMETAQTIAAEGPGAGTADRGDAVGLPPHADARADAAREGASAEVARLVSEQEWPDSGSLARTAVEQRLRRMRGLGVELGRDSLSRIAEAVGSIGVLDLDVEEGSRDEVALGVAVGTYEVSQLVVDMLRLAQTSQSIRSVEGDAREQ</sequence>
<feature type="domain" description="HTH merR-type" evidence="2">
    <location>
        <begin position="1"/>
        <end position="71"/>
    </location>
</feature>
<keyword evidence="1" id="KW-0238">DNA-binding</keyword>
<dbReference type="Pfam" id="PF13411">
    <property type="entry name" value="MerR_1"/>
    <property type="match status" value="1"/>
</dbReference>
<dbReference type="InterPro" id="IPR009061">
    <property type="entry name" value="DNA-bd_dom_put_sf"/>
</dbReference>
<dbReference type="RefSeq" id="WP_101589385.1">
    <property type="nucleotide sequence ID" value="NZ_FXZM01000009.1"/>
</dbReference>
<keyword evidence="4" id="KW-1185">Reference proteome</keyword>
<dbReference type="Gene3D" id="1.10.1660.10">
    <property type="match status" value="1"/>
</dbReference>
<organism evidence="3 4">
    <name type="scientific">Brevibacterium jeotgali</name>
    <dbReference type="NCBI Taxonomy" id="1262550"/>
    <lineage>
        <taxon>Bacteria</taxon>
        <taxon>Bacillati</taxon>
        <taxon>Actinomycetota</taxon>
        <taxon>Actinomycetes</taxon>
        <taxon>Micrococcales</taxon>
        <taxon>Brevibacteriaceae</taxon>
        <taxon>Brevibacterium</taxon>
    </lineage>
</organism>
<reference evidence="4" key="1">
    <citation type="submission" date="2017-03" db="EMBL/GenBank/DDBJ databases">
        <authorList>
            <person name="Monnet C."/>
        </authorList>
    </citation>
    <scope>NUCLEOTIDE SEQUENCE [LARGE SCALE GENOMIC DNA]</scope>
    <source>
        <strain evidence="4">SJ5-8</strain>
    </source>
</reference>
<dbReference type="InterPro" id="IPR047057">
    <property type="entry name" value="MerR_fam"/>
</dbReference>
<protein>
    <submittedName>
        <fullName evidence="3">MerR HTH family regulatory protein</fullName>
    </submittedName>
</protein>
<evidence type="ECO:0000259" key="2">
    <source>
        <dbReference type="SMART" id="SM00422"/>
    </source>
</evidence>
<name>A0A2H1L6C3_9MICO</name>
<evidence type="ECO:0000313" key="4">
    <source>
        <dbReference type="Proteomes" id="UP000234462"/>
    </source>
</evidence>
<dbReference type="SMART" id="SM00422">
    <property type="entry name" value="HTH_MERR"/>
    <property type="match status" value="1"/>
</dbReference>
<dbReference type="PANTHER" id="PTHR30204:SF98">
    <property type="entry name" value="HTH-TYPE TRANSCRIPTIONAL REGULATOR ADHR"/>
    <property type="match status" value="1"/>
</dbReference>
<dbReference type="GO" id="GO:0003677">
    <property type="term" value="F:DNA binding"/>
    <property type="evidence" value="ECO:0007669"/>
    <property type="project" value="UniProtKB-KW"/>
</dbReference>
<gene>
    <name evidence="3" type="ORF">BJEO58_02053</name>
</gene>
<dbReference type="EMBL" id="FXZM01000009">
    <property type="protein sequence ID" value="SMY12458.1"/>
    <property type="molecule type" value="Genomic_DNA"/>
</dbReference>
<dbReference type="GO" id="GO:0003700">
    <property type="term" value="F:DNA-binding transcription factor activity"/>
    <property type="evidence" value="ECO:0007669"/>
    <property type="project" value="InterPro"/>
</dbReference>
<accession>A0A2H1L6C3</accession>
<dbReference type="AlphaFoldDB" id="A0A2H1L6C3"/>
<evidence type="ECO:0000313" key="3">
    <source>
        <dbReference type="EMBL" id="SMY12458.1"/>
    </source>
</evidence>
<dbReference type="InterPro" id="IPR000551">
    <property type="entry name" value="MerR-type_HTH_dom"/>
</dbReference>
<dbReference type="Proteomes" id="UP000234462">
    <property type="component" value="Unassembled WGS sequence"/>
</dbReference>